<sequence length="224" mass="22687">MEFVLIPILLAYPVSACFGGLGGCCQPSQQGCAGPLCSGAPVGRGGYVAPSYPGGVDYRGGSYASPANSPSLSSYNAFQAAPAISSYNAPQAAPPPSYGAPRAPSLQQYAGSVTYEGSLKAPPAQSYSGASVSQTQYRDSSLGGAQSPLLPPENPPVPGRFAEGVEQATLPDGGTIDIGGISSGSSSIAQTIDQEVVQQQASTISPGQAVPIAPKNSKLRHWRI</sequence>
<dbReference type="STRING" id="1147741.A0A0R3S0R6"/>
<feature type="compositionally biased region" description="Polar residues" evidence="1">
    <location>
        <begin position="125"/>
        <end position="139"/>
    </location>
</feature>
<feature type="region of interest" description="Disordered" evidence="1">
    <location>
        <begin position="120"/>
        <end position="161"/>
    </location>
</feature>
<keyword evidence="2" id="KW-0732">Signal</keyword>
<feature type="chain" id="PRO_5006447933" evidence="2">
    <location>
        <begin position="17"/>
        <end position="224"/>
    </location>
</feature>
<dbReference type="Proteomes" id="UP000050640">
    <property type="component" value="Unplaced"/>
</dbReference>
<accession>A0A0R3S0R6</accession>
<evidence type="ECO:0000256" key="2">
    <source>
        <dbReference type="SAM" id="SignalP"/>
    </source>
</evidence>
<name>A0A0R3S0R6_9BILA</name>
<evidence type="ECO:0000313" key="4">
    <source>
        <dbReference type="WBParaSite" id="EEL_0000822901-mRNA-1"/>
    </source>
</evidence>
<dbReference type="WBParaSite" id="EEL_0000822901-mRNA-1">
    <property type="protein sequence ID" value="EEL_0000822901-mRNA-1"/>
    <property type="gene ID" value="EEL_0000822901"/>
</dbReference>
<reference evidence="4" key="1">
    <citation type="submission" date="2017-02" db="UniProtKB">
        <authorList>
            <consortium name="WormBaseParasite"/>
        </authorList>
    </citation>
    <scope>IDENTIFICATION</scope>
</reference>
<proteinExistence type="predicted"/>
<feature type="compositionally biased region" description="Pro residues" evidence="1">
    <location>
        <begin position="149"/>
        <end position="158"/>
    </location>
</feature>
<evidence type="ECO:0000313" key="3">
    <source>
        <dbReference type="Proteomes" id="UP000050640"/>
    </source>
</evidence>
<evidence type="ECO:0000256" key="1">
    <source>
        <dbReference type="SAM" id="MobiDB-lite"/>
    </source>
</evidence>
<protein>
    <submittedName>
        <fullName evidence="4">Uncharacterized protein</fullName>
    </submittedName>
</protein>
<dbReference type="AlphaFoldDB" id="A0A0R3S0R6"/>
<organism evidence="3 4">
    <name type="scientific">Elaeophora elaphi</name>
    <dbReference type="NCBI Taxonomy" id="1147741"/>
    <lineage>
        <taxon>Eukaryota</taxon>
        <taxon>Metazoa</taxon>
        <taxon>Ecdysozoa</taxon>
        <taxon>Nematoda</taxon>
        <taxon>Chromadorea</taxon>
        <taxon>Rhabditida</taxon>
        <taxon>Spirurina</taxon>
        <taxon>Spiruromorpha</taxon>
        <taxon>Filarioidea</taxon>
        <taxon>Onchocercidae</taxon>
        <taxon>Elaeophora</taxon>
    </lineage>
</organism>
<keyword evidence="3" id="KW-1185">Reference proteome</keyword>
<feature type="signal peptide" evidence="2">
    <location>
        <begin position="1"/>
        <end position="16"/>
    </location>
</feature>